<organism evidence="1 2">
    <name type="scientific">Cardiocondyla obscurior</name>
    <dbReference type="NCBI Taxonomy" id="286306"/>
    <lineage>
        <taxon>Eukaryota</taxon>
        <taxon>Metazoa</taxon>
        <taxon>Ecdysozoa</taxon>
        <taxon>Arthropoda</taxon>
        <taxon>Hexapoda</taxon>
        <taxon>Insecta</taxon>
        <taxon>Pterygota</taxon>
        <taxon>Neoptera</taxon>
        <taxon>Endopterygota</taxon>
        <taxon>Hymenoptera</taxon>
        <taxon>Apocrita</taxon>
        <taxon>Aculeata</taxon>
        <taxon>Formicoidea</taxon>
        <taxon>Formicidae</taxon>
        <taxon>Myrmicinae</taxon>
        <taxon>Cardiocondyla</taxon>
    </lineage>
</organism>
<name>A0AAW2GAD9_9HYME</name>
<gene>
    <name evidence="1" type="ORF">PUN28_006436</name>
</gene>
<dbReference type="Proteomes" id="UP001430953">
    <property type="component" value="Unassembled WGS sequence"/>
</dbReference>
<sequence>MPRRPPHTAISCSRFGRALDTGRSLLNHHPRTCIRSVSPSILCSSSVIRKKREREASVLCHIIFVIVLGQWKLQRPFFELHMSYVYIHCVLHLCRCSQHTSR</sequence>
<keyword evidence="2" id="KW-1185">Reference proteome</keyword>
<dbReference type="EMBL" id="JADYXP020000005">
    <property type="protein sequence ID" value="KAL0124580.1"/>
    <property type="molecule type" value="Genomic_DNA"/>
</dbReference>
<proteinExistence type="predicted"/>
<reference evidence="1 2" key="1">
    <citation type="submission" date="2023-03" db="EMBL/GenBank/DDBJ databases">
        <title>High recombination rates correlate with genetic variation in Cardiocondyla obscurior ants.</title>
        <authorList>
            <person name="Errbii M."/>
        </authorList>
    </citation>
    <scope>NUCLEOTIDE SEQUENCE [LARGE SCALE GENOMIC DNA]</scope>
    <source>
        <strain evidence="1">Alpha-2009</strain>
        <tissue evidence="1">Whole body</tissue>
    </source>
</reference>
<protein>
    <submittedName>
        <fullName evidence="1">Uncharacterized protein</fullName>
    </submittedName>
</protein>
<comment type="caution">
    <text evidence="1">The sequence shown here is derived from an EMBL/GenBank/DDBJ whole genome shotgun (WGS) entry which is preliminary data.</text>
</comment>
<dbReference type="AlphaFoldDB" id="A0AAW2GAD9"/>
<evidence type="ECO:0000313" key="1">
    <source>
        <dbReference type="EMBL" id="KAL0124580.1"/>
    </source>
</evidence>
<accession>A0AAW2GAD9</accession>
<evidence type="ECO:0000313" key="2">
    <source>
        <dbReference type="Proteomes" id="UP001430953"/>
    </source>
</evidence>